<dbReference type="Gene3D" id="3.40.50.20">
    <property type="match status" value="1"/>
</dbReference>
<organism evidence="11 12">
    <name type="scientific">Elizabethkingia meningoseptica</name>
    <name type="common">Chryseobacterium meningosepticum</name>
    <dbReference type="NCBI Taxonomy" id="238"/>
    <lineage>
        <taxon>Bacteria</taxon>
        <taxon>Pseudomonadati</taxon>
        <taxon>Bacteroidota</taxon>
        <taxon>Flavobacteriia</taxon>
        <taxon>Flavobacteriales</taxon>
        <taxon>Weeksellaceae</taxon>
        <taxon>Elizabethkingia</taxon>
    </lineage>
</organism>
<dbReference type="InterPro" id="IPR018357">
    <property type="entry name" value="Hexapep_transf_CS"/>
</dbReference>
<dbReference type="AlphaFoldDB" id="A0A1T3IYR2"/>
<evidence type="ECO:0000256" key="4">
    <source>
        <dbReference type="ARBA" id="ARBA00022737"/>
    </source>
</evidence>
<dbReference type="RefSeq" id="WP_070904227.1">
    <property type="nucleotide sequence ID" value="NZ_CP016378.1"/>
</dbReference>
<dbReference type="GO" id="GO:0009085">
    <property type="term" value="P:lysine biosynthetic process"/>
    <property type="evidence" value="ECO:0007669"/>
    <property type="project" value="UniProtKB-KW"/>
</dbReference>
<dbReference type="Pfam" id="PF00132">
    <property type="entry name" value="Hexapep"/>
    <property type="match status" value="1"/>
</dbReference>
<dbReference type="Proteomes" id="UP000188947">
    <property type="component" value="Unassembled WGS sequence"/>
</dbReference>
<keyword evidence="6" id="KW-0457">Lysine biosynthesis</keyword>
<evidence type="ECO:0000313" key="11">
    <source>
        <dbReference type="EMBL" id="OOH93777.1"/>
    </source>
</evidence>
<keyword evidence="7" id="KW-0012">Acyltransferase</keyword>
<dbReference type="STRING" id="238.BBD35_08505"/>
<sequence>MLIVGAKGFAKEVLEICYQQNIFDKLYFYDDVTHDIGDKLFNQFTILKSLDEAKEYFENVDKRFTIGIGGPSLRKLLFEKFSTLGGIFTSTISDHSYIGNFDVSIGYGSNILAGAKISNSVKINIGAIIYYDAIITHDCIIGDFVEISPNVKILGRVSIGNYTQLGAGSIILPDVKIGNNVIIGAGSVVTKDIPDNCTVVGIPAKIIKQNNE</sequence>
<feature type="site" description="Increases basicity of active site His" evidence="8">
    <location>
        <position position="138"/>
    </location>
</feature>
<dbReference type="CDD" id="cd03360">
    <property type="entry name" value="LbH_AT_putative"/>
    <property type="match status" value="1"/>
</dbReference>
<reference evidence="11 12" key="1">
    <citation type="submission" date="2016-11" db="EMBL/GenBank/DDBJ databases">
        <title>Genome sequence and comparative genomic analysis of clinical strain Elizabethkingia meningoseptica 61421 PRCM.</title>
        <authorList>
            <person name="Wang M."/>
            <person name="Hu S."/>
            <person name="Cao L."/>
            <person name="Jiang T."/>
            <person name="Zhou Y."/>
            <person name="Ming D."/>
        </authorList>
    </citation>
    <scope>NUCLEOTIDE SEQUENCE [LARGE SCALE GENOMIC DNA]</scope>
    <source>
        <strain evidence="11 12">61421 PRCM</strain>
    </source>
</reference>
<evidence type="ECO:0000259" key="10">
    <source>
        <dbReference type="Pfam" id="PF17836"/>
    </source>
</evidence>
<protein>
    <submittedName>
        <fullName evidence="11">Hexapeptide transferase</fullName>
    </submittedName>
</protein>
<evidence type="ECO:0000313" key="12">
    <source>
        <dbReference type="Proteomes" id="UP000188947"/>
    </source>
</evidence>
<gene>
    <name evidence="11" type="ORF">BMF97_15235</name>
</gene>
<dbReference type="InterPro" id="IPR001451">
    <property type="entry name" value="Hexapep"/>
</dbReference>
<dbReference type="PANTHER" id="PTHR43300:SF10">
    <property type="entry name" value="2,3,4,5-TETRAHYDROPYRIDINE-2,6-DICARBOXYLATE N-ACETYLTRANSFERASE"/>
    <property type="match status" value="1"/>
</dbReference>
<feature type="active site" description="Proton acceptor" evidence="8">
    <location>
        <position position="137"/>
    </location>
</feature>
<dbReference type="InterPro" id="IPR020019">
    <property type="entry name" value="AcTrfase_PglD-like"/>
</dbReference>
<comment type="similarity">
    <text evidence="1">Belongs to the transferase hexapeptide repeat family.</text>
</comment>
<dbReference type="EMBL" id="MPOG01000016">
    <property type="protein sequence ID" value="OOH93777.1"/>
    <property type="molecule type" value="Genomic_DNA"/>
</dbReference>
<feature type="binding site" evidence="9">
    <location>
        <position position="69"/>
    </location>
    <ligand>
        <name>substrate</name>
    </ligand>
</feature>
<name>A0A1T3IYR2_ELIME</name>
<evidence type="ECO:0000256" key="2">
    <source>
        <dbReference type="ARBA" id="ARBA00022605"/>
    </source>
</evidence>
<dbReference type="PROSITE" id="PS00101">
    <property type="entry name" value="HEXAPEP_TRANSFERASES"/>
    <property type="match status" value="1"/>
</dbReference>
<keyword evidence="3 11" id="KW-0808">Transferase</keyword>
<dbReference type="Gene3D" id="2.160.10.10">
    <property type="entry name" value="Hexapeptide repeat proteins"/>
    <property type="match status" value="1"/>
</dbReference>
<evidence type="ECO:0000256" key="6">
    <source>
        <dbReference type="ARBA" id="ARBA00023154"/>
    </source>
</evidence>
<dbReference type="SUPFAM" id="SSF51161">
    <property type="entry name" value="Trimeric LpxA-like enzymes"/>
    <property type="match status" value="1"/>
</dbReference>
<feature type="domain" description="PglD N-terminal" evidence="10">
    <location>
        <begin position="2"/>
        <end position="81"/>
    </location>
</feature>
<dbReference type="GO" id="GO:0016746">
    <property type="term" value="F:acyltransferase activity"/>
    <property type="evidence" value="ECO:0007669"/>
    <property type="project" value="UniProtKB-KW"/>
</dbReference>
<dbReference type="InterPro" id="IPR041561">
    <property type="entry name" value="PglD_N"/>
</dbReference>
<evidence type="ECO:0000256" key="1">
    <source>
        <dbReference type="ARBA" id="ARBA00007274"/>
    </source>
</evidence>
<dbReference type="Pfam" id="PF17836">
    <property type="entry name" value="PglD_N"/>
    <property type="match status" value="1"/>
</dbReference>
<evidence type="ECO:0000256" key="7">
    <source>
        <dbReference type="ARBA" id="ARBA00023315"/>
    </source>
</evidence>
<dbReference type="GO" id="GO:0019877">
    <property type="term" value="P:diaminopimelate biosynthetic process"/>
    <property type="evidence" value="ECO:0007669"/>
    <property type="project" value="UniProtKB-KW"/>
</dbReference>
<dbReference type="PANTHER" id="PTHR43300">
    <property type="entry name" value="ACETYLTRANSFERASE"/>
    <property type="match status" value="1"/>
</dbReference>
<dbReference type="InterPro" id="IPR050179">
    <property type="entry name" value="Trans_hexapeptide_repeat"/>
</dbReference>
<keyword evidence="2" id="KW-0028">Amino-acid biosynthesis</keyword>
<dbReference type="OrthoDB" id="9794407at2"/>
<evidence type="ECO:0000256" key="3">
    <source>
        <dbReference type="ARBA" id="ARBA00022679"/>
    </source>
</evidence>
<keyword evidence="5" id="KW-0220">Diaminopimelate biosynthesis</keyword>
<comment type="caution">
    <text evidence="11">The sequence shown here is derived from an EMBL/GenBank/DDBJ whole genome shotgun (WGS) entry which is preliminary data.</text>
</comment>
<dbReference type="NCBIfam" id="TIGR03570">
    <property type="entry name" value="NeuD_NnaD"/>
    <property type="match status" value="1"/>
</dbReference>
<keyword evidence="12" id="KW-1185">Reference proteome</keyword>
<keyword evidence="4" id="KW-0677">Repeat</keyword>
<evidence type="ECO:0000256" key="9">
    <source>
        <dbReference type="PIRSR" id="PIRSR620019-2"/>
    </source>
</evidence>
<evidence type="ECO:0000256" key="5">
    <source>
        <dbReference type="ARBA" id="ARBA00022915"/>
    </source>
</evidence>
<dbReference type="InterPro" id="IPR011004">
    <property type="entry name" value="Trimer_LpxA-like_sf"/>
</dbReference>
<evidence type="ECO:0000256" key="8">
    <source>
        <dbReference type="PIRSR" id="PIRSR620019-1"/>
    </source>
</evidence>
<accession>A0A1T3IYR2</accession>
<proteinExistence type="inferred from homology"/>